<reference evidence="6" key="1">
    <citation type="submission" date="2021-12" db="EMBL/GenBank/DDBJ databases">
        <title>Alicyclobacillaceae gen. nov., sp. nov., isolated from chalcocite enrichment system.</title>
        <authorList>
            <person name="Jiang Z."/>
        </authorList>
    </citation>
    <scope>NUCLEOTIDE SEQUENCE</scope>
    <source>
        <strain evidence="6">MYW30-H2</strain>
    </source>
</reference>
<dbReference type="PROSITE" id="PS51078">
    <property type="entry name" value="ICLR_ED"/>
    <property type="match status" value="1"/>
</dbReference>
<evidence type="ECO:0000256" key="2">
    <source>
        <dbReference type="ARBA" id="ARBA00023125"/>
    </source>
</evidence>
<dbReference type="Gene3D" id="3.30.450.40">
    <property type="match status" value="1"/>
</dbReference>
<dbReference type="Pfam" id="PF01614">
    <property type="entry name" value="IclR_C"/>
    <property type="match status" value="1"/>
</dbReference>
<name>A0ABY4CFI5_9BACL</name>
<keyword evidence="7" id="KW-1185">Reference proteome</keyword>
<dbReference type="InterPro" id="IPR036388">
    <property type="entry name" value="WH-like_DNA-bd_sf"/>
</dbReference>
<dbReference type="InterPro" id="IPR050707">
    <property type="entry name" value="HTH_MetabolicPath_Reg"/>
</dbReference>
<sequence>MDGIKKGTGIQSLQIGLSIVELVASQGRPMTFTDICEMTQITKSNLYKYLNTLTNMGILYRDKFGGLYTLGNKLIEYGMAAVSQENVLERVEPYLYEINRECKETVLLSFWTPNGPIVVKLLTSNHILNIGAQIGTYLPIYSATGKVYAAFKNCVQIHEWKEKELQEIPGEQRQDLEKELDRIKKERISFAIEPLVPSVSSVAVPILNFKQELLCVITLVGFSDSLDFQVDNEKIKYLLDSSQEISSIFGSTNVNKE</sequence>
<gene>
    <name evidence="6" type="ORF">LSG31_15390</name>
</gene>
<feature type="domain" description="HTH iclR-type" evidence="4">
    <location>
        <begin position="10"/>
        <end position="72"/>
    </location>
</feature>
<feature type="domain" description="IclR-ED" evidence="5">
    <location>
        <begin position="73"/>
        <end position="251"/>
    </location>
</feature>
<evidence type="ECO:0000313" key="7">
    <source>
        <dbReference type="Proteomes" id="UP000830167"/>
    </source>
</evidence>
<keyword evidence="1" id="KW-0805">Transcription regulation</keyword>
<keyword evidence="2" id="KW-0238">DNA-binding</keyword>
<protein>
    <submittedName>
        <fullName evidence="6">IclR family transcriptional regulator</fullName>
    </submittedName>
</protein>
<dbReference type="InterPro" id="IPR005471">
    <property type="entry name" value="Tscrpt_reg_IclR_N"/>
</dbReference>
<dbReference type="InterPro" id="IPR029016">
    <property type="entry name" value="GAF-like_dom_sf"/>
</dbReference>
<dbReference type="SUPFAM" id="SSF55781">
    <property type="entry name" value="GAF domain-like"/>
    <property type="match status" value="1"/>
</dbReference>
<organism evidence="6 7">
    <name type="scientific">Fodinisporobacter ferrooxydans</name>
    <dbReference type="NCBI Taxonomy" id="2901836"/>
    <lineage>
        <taxon>Bacteria</taxon>
        <taxon>Bacillati</taxon>
        <taxon>Bacillota</taxon>
        <taxon>Bacilli</taxon>
        <taxon>Bacillales</taxon>
        <taxon>Alicyclobacillaceae</taxon>
        <taxon>Fodinisporobacter</taxon>
    </lineage>
</organism>
<evidence type="ECO:0000256" key="1">
    <source>
        <dbReference type="ARBA" id="ARBA00023015"/>
    </source>
</evidence>
<keyword evidence="3" id="KW-0804">Transcription</keyword>
<proteinExistence type="predicted"/>
<evidence type="ECO:0000313" key="6">
    <source>
        <dbReference type="EMBL" id="UOF89278.1"/>
    </source>
</evidence>
<accession>A0ABY4CFI5</accession>
<dbReference type="Gene3D" id="1.10.10.10">
    <property type="entry name" value="Winged helix-like DNA-binding domain superfamily/Winged helix DNA-binding domain"/>
    <property type="match status" value="1"/>
</dbReference>
<evidence type="ECO:0000259" key="5">
    <source>
        <dbReference type="PROSITE" id="PS51078"/>
    </source>
</evidence>
<dbReference type="EMBL" id="CP089291">
    <property type="protein sequence ID" value="UOF89278.1"/>
    <property type="molecule type" value="Genomic_DNA"/>
</dbReference>
<dbReference type="Proteomes" id="UP000830167">
    <property type="component" value="Chromosome"/>
</dbReference>
<dbReference type="InterPro" id="IPR036390">
    <property type="entry name" value="WH_DNA-bd_sf"/>
</dbReference>
<dbReference type="PANTHER" id="PTHR30136">
    <property type="entry name" value="HELIX-TURN-HELIX TRANSCRIPTIONAL REGULATOR, ICLR FAMILY"/>
    <property type="match status" value="1"/>
</dbReference>
<dbReference type="InterPro" id="IPR014757">
    <property type="entry name" value="Tscrpt_reg_IclR_C"/>
</dbReference>
<dbReference type="RefSeq" id="WP_347435966.1">
    <property type="nucleotide sequence ID" value="NZ_CP089291.1"/>
</dbReference>
<dbReference type="PANTHER" id="PTHR30136:SF8">
    <property type="entry name" value="TRANSCRIPTIONAL REGULATORY PROTEIN"/>
    <property type="match status" value="1"/>
</dbReference>
<dbReference type="PROSITE" id="PS51077">
    <property type="entry name" value="HTH_ICLR"/>
    <property type="match status" value="1"/>
</dbReference>
<dbReference type="SMART" id="SM00346">
    <property type="entry name" value="HTH_ICLR"/>
    <property type="match status" value="1"/>
</dbReference>
<evidence type="ECO:0000259" key="4">
    <source>
        <dbReference type="PROSITE" id="PS51077"/>
    </source>
</evidence>
<dbReference type="SUPFAM" id="SSF46785">
    <property type="entry name" value="Winged helix' DNA-binding domain"/>
    <property type="match status" value="1"/>
</dbReference>
<dbReference type="Pfam" id="PF09339">
    <property type="entry name" value="HTH_IclR"/>
    <property type="match status" value="1"/>
</dbReference>
<evidence type="ECO:0000256" key="3">
    <source>
        <dbReference type="ARBA" id="ARBA00023163"/>
    </source>
</evidence>